<proteinExistence type="predicted"/>
<dbReference type="Pfam" id="PF00903">
    <property type="entry name" value="Glyoxalase"/>
    <property type="match status" value="1"/>
</dbReference>
<protein>
    <submittedName>
        <fullName evidence="2">Glyoxalase</fullName>
    </submittedName>
</protein>
<sequence length="140" mass="15481">MHEQAQSIVNSSATSPIKNLIGSVFIPVHDIEKARNWYCQVLGLQEADHSIINGHLCPLTMQGSTGIILDTMPMWGGLEPEGAPPITTPALMLITDDLQASFNYIKELGVNIVTEIQDQKWFVVKDPDGNKLMICKQHLD</sequence>
<gene>
    <name evidence="2" type="ORF">BJP51_09130</name>
</gene>
<dbReference type="InterPro" id="IPR037523">
    <property type="entry name" value="VOC_core"/>
</dbReference>
<evidence type="ECO:0000313" key="2">
    <source>
        <dbReference type="EMBL" id="OMD20241.1"/>
    </source>
</evidence>
<dbReference type="SUPFAM" id="SSF54593">
    <property type="entry name" value="Glyoxalase/Bleomycin resistance protein/Dihydroxybiphenyl dioxygenase"/>
    <property type="match status" value="1"/>
</dbReference>
<feature type="domain" description="VOC" evidence="1">
    <location>
        <begin position="20"/>
        <end position="140"/>
    </location>
</feature>
<dbReference type="InterPro" id="IPR004360">
    <property type="entry name" value="Glyas_Fos-R_dOase_dom"/>
</dbReference>
<evidence type="ECO:0000313" key="3">
    <source>
        <dbReference type="Proteomes" id="UP000187465"/>
    </source>
</evidence>
<dbReference type="Proteomes" id="UP000187465">
    <property type="component" value="Unassembled WGS sequence"/>
</dbReference>
<evidence type="ECO:0000259" key="1">
    <source>
        <dbReference type="PROSITE" id="PS51819"/>
    </source>
</evidence>
<dbReference type="Gene3D" id="3.10.180.10">
    <property type="entry name" value="2,3-Dihydroxybiphenyl 1,2-Dioxygenase, domain 1"/>
    <property type="match status" value="1"/>
</dbReference>
<organism evidence="2 3">
    <name type="scientific">Paenibacillus odorifer</name>
    <dbReference type="NCBI Taxonomy" id="189426"/>
    <lineage>
        <taxon>Bacteria</taxon>
        <taxon>Bacillati</taxon>
        <taxon>Bacillota</taxon>
        <taxon>Bacilli</taxon>
        <taxon>Bacillales</taxon>
        <taxon>Paenibacillaceae</taxon>
        <taxon>Paenibacillus</taxon>
    </lineage>
</organism>
<dbReference type="RefSeq" id="WP_076179899.1">
    <property type="nucleotide sequence ID" value="NZ_MKQP01000100.1"/>
</dbReference>
<dbReference type="AlphaFoldDB" id="A0A1R0WRZ7"/>
<accession>A0A1R0WRZ7</accession>
<dbReference type="InterPro" id="IPR029068">
    <property type="entry name" value="Glyas_Bleomycin-R_OHBP_Dase"/>
</dbReference>
<dbReference type="EMBL" id="MKQP01000100">
    <property type="protein sequence ID" value="OMD20241.1"/>
    <property type="molecule type" value="Genomic_DNA"/>
</dbReference>
<name>A0A1R0WRZ7_9BACL</name>
<reference evidence="2 3" key="1">
    <citation type="submission" date="2016-10" db="EMBL/GenBank/DDBJ databases">
        <title>Paenibacillus species isolates.</title>
        <authorList>
            <person name="Beno S.M."/>
        </authorList>
    </citation>
    <scope>NUCLEOTIDE SEQUENCE [LARGE SCALE GENOMIC DNA]</scope>
    <source>
        <strain evidence="2 3">FSL H7-0604</strain>
    </source>
</reference>
<dbReference type="PROSITE" id="PS51819">
    <property type="entry name" value="VOC"/>
    <property type="match status" value="1"/>
</dbReference>
<comment type="caution">
    <text evidence="2">The sequence shown here is derived from an EMBL/GenBank/DDBJ whole genome shotgun (WGS) entry which is preliminary data.</text>
</comment>